<dbReference type="PANTHER" id="PTHR28037">
    <property type="entry name" value="ALCOHOL O-ACETYLTRANSFERASE 1-RELATED"/>
    <property type="match status" value="1"/>
</dbReference>
<dbReference type="AlphaFoldDB" id="A0A6A5S1I0"/>
<evidence type="ECO:0008006" key="3">
    <source>
        <dbReference type="Google" id="ProtNLM"/>
    </source>
</evidence>
<evidence type="ECO:0000313" key="2">
    <source>
        <dbReference type="Proteomes" id="UP000800082"/>
    </source>
</evidence>
<sequence>MASPQKENAHWLDRYATGFHAWRSTTNEHGQTSFTRPLGLVETSFDSDGAYYGGRADMTGTLTLELHHSLCKEDLRRRIALAWTALRLRHVLLMSRHLDDPSSGLRCFAIDVPRDVQTAVRDVEASTVWIEDSYASVDAHHLHDHALNVRRIVEPRKCMSKLHVLPLVQLATGTHQLSFLIVMAHQISDGLSAYGWFKDLIRLLNQPVLAIEAEISASLARDAVAAILPPAQEDLYPRIAGNRARQRWVWAIIRVVRHVKRTLPPTLANPLYRAQRRASPLPLERTYDRVFAYDGPNAAPLSSGHVSATLSAAASARLIALCRDAQLSIGAGCFALAGLAMMHVHAQRYPGLGAEQGAAISASFPLNPRAFFASPPPAESCMLSFSDGIVMPFLPLSLAVEKRFLLTARIANRGLRVYQKRLRTSRRGEVSAGLDSHSPARLLAAGYLAQMERVASKLPAERPFGFGDPQGALTAAAGADATCGVSSVGSLKGYFRAGEYDLNAGKDFAVDYRGLRMGVRAREREFLVGSSTDAEGRVGFGVSYDANAIEPEAAETWARTIAGLLEPKAKL</sequence>
<dbReference type="Gene3D" id="3.30.559.10">
    <property type="entry name" value="Chloramphenicol acetyltransferase-like domain"/>
    <property type="match status" value="1"/>
</dbReference>
<keyword evidence="2" id="KW-1185">Reference proteome</keyword>
<dbReference type="RefSeq" id="XP_033452594.1">
    <property type="nucleotide sequence ID" value="XM_033598625.1"/>
</dbReference>
<dbReference type="EMBL" id="ML978959">
    <property type="protein sequence ID" value="KAF1932346.1"/>
    <property type="molecule type" value="Genomic_DNA"/>
</dbReference>
<dbReference type="Proteomes" id="UP000800082">
    <property type="component" value="Unassembled WGS sequence"/>
</dbReference>
<evidence type="ECO:0000313" key="1">
    <source>
        <dbReference type="EMBL" id="KAF1932346.1"/>
    </source>
</evidence>
<gene>
    <name evidence="1" type="ORF">M421DRAFT_98486</name>
</gene>
<organism evidence="1 2">
    <name type="scientific">Didymella exigua CBS 183.55</name>
    <dbReference type="NCBI Taxonomy" id="1150837"/>
    <lineage>
        <taxon>Eukaryota</taxon>
        <taxon>Fungi</taxon>
        <taxon>Dikarya</taxon>
        <taxon>Ascomycota</taxon>
        <taxon>Pezizomycotina</taxon>
        <taxon>Dothideomycetes</taxon>
        <taxon>Pleosporomycetidae</taxon>
        <taxon>Pleosporales</taxon>
        <taxon>Pleosporineae</taxon>
        <taxon>Didymellaceae</taxon>
        <taxon>Didymella</taxon>
    </lineage>
</organism>
<proteinExistence type="predicted"/>
<dbReference type="PANTHER" id="PTHR28037:SF1">
    <property type="entry name" value="ALCOHOL O-ACETYLTRANSFERASE 1-RELATED"/>
    <property type="match status" value="1"/>
</dbReference>
<dbReference type="InterPro" id="IPR023213">
    <property type="entry name" value="CAT-like_dom_sf"/>
</dbReference>
<protein>
    <recommendedName>
        <fullName evidence="3">CoA-dependent acyltransferase</fullName>
    </recommendedName>
</protein>
<dbReference type="InterPro" id="IPR052058">
    <property type="entry name" value="Alcohol_O-acetyltransferase"/>
</dbReference>
<dbReference type="GeneID" id="54356292"/>
<accession>A0A6A5S1I0</accession>
<reference evidence="1" key="1">
    <citation type="journal article" date="2020" name="Stud. Mycol.">
        <title>101 Dothideomycetes genomes: a test case for predicting lifestyles and emergence of pathogens.</title>
        <authorList>
            <person name="Haridas S."/>
            <person name="Albert R."/>
            <person name="Binder M."/>
            <person name="Bloem J."/>
            <person name="Labutti K."/>
            <person name="Salamov A."/>
            <person name="Andreopoulos B."/>
            <person name="Baker S."/>
            <person name="Barry K."/>
            <person name="Bills G."/>
            <person name="Bluhm B."/>
            <person name="Cannon C."/>
            <person name="Castanera R."/>
            <person name="Culley D."/>
            <person name="Daum C."/>
            <person name="Ezra D."/>
            <person name="Gonzalez J."/>
            <person name="Henrissat B."/>
            <person name="Kuo A."/>
            <person name="Liang C."/>
            <person name="Lipzen A."/>
            <person name="Lutzoni F."/>
            <person name="Magnuson J."/>
            <person name="Mondo S."/>
            <person name="Nolan M."/>
            <person name="Ohm R."/>
            <person name="Pangilinan J."/>
            <person name="Park H.-J."/>
            <person name="Ramirez L."/>
            <person name="Alfaro M."/>
            <person name="Sun H."/>
            <person name="Tritt A."/>
            <person name="Yoshinaga Y."/>
            <person name="Zwiers L.-H."/>
            <person name="Turgeon B."/>
            <person name="Goodwin S."/>
            <person name="Spatafora J."/>
            <person name="Crous P."/>
            <person name="Grigoriev I."/>
        </authorList>
    </citation>
    <scope>NUCLEOTIDE SEQUENCE</scope>
    <source>
        <strain evidence="1">CBS 183.55</strain>
    </source>
</reference>
<dbReference type="OrthoDB" id="3355480at2759"/>
<name>A0A6A5S1I0_9PLEO</name>